<sequence length="138" mass="15577">MSILLAIVGGILFPLLSAHYIVHPRRITDASWYGHFSEYTNLYLFPPGFALLASVCWAYVADSWGLDNIFTVLSVVAMFWVALTALGFIAMLGVPMPPFMTPKWVRERRKADREAKRQRRAERKAARDETPETTASGD</sequence>
<feature type="transmembrane region" description="Helical" evidence="2">
    <location>
        <begin position="72"/>
        <end position="94"/>
    </location>
</feature>
<evidence type="ECO:0000313" key="3">
    <source>
        <dbReference type="EMBL" id="GHD06115.1"/>
    </source>
</evidence>
<evidence type="ECO:0008006" key="5">
    <source>
        <dbReference type="Google" id="ProtNLM"/>
    </source>
</evidence>
<feature type="region of interest" description="Disordered" evidence="1">
    <location>
        <begin position="108"/>
        <end position="138"/>
    </location>
</feature>
<accession>A0ABQ3GII0</accession>
<keyword evidence="4" id="KW-1185">Reference proteome</keyword>
<protein>
    <recommendedName>
        <fullName evidence="5">SdpI/YhfL protein family protein</fullName>
    </recommendedName>
</protein>
<organism evidence="3 4">
    <name type="scientific">Zhihengliuella salsuginis</name>
    <dbReference type="NCBI Taxonomy" id="578222"/>
    <lineage>
        <taxon>Bacteria</taxon>
        <taxon>Bacillati</taxon>
        <taxon>Actinomycetota</taxon>
        <taxon>Actinomycetes</taxon>
        <taxon>Micrococcales</taxon>
        <taxon>Micrococcaceae</taxon>
        <taxon>Zhihengliuella</taxon>
    </lineage>
</organism>
<comment type="caution">
    <text evidence="3">The sequence shown here is derived from an EMBL/GenBank/DDBJ whole genome shotgun (WGS) entry which is preliminary data.</text>
</comment>
<dbReference type="EMBL" id="BMXK01000006">
    <property type="protein sequence ID" value="GHD06115.1"/>
    <property type="molecule type" value="Genomic_DNA"/>
</dbReference>
<dbReference type="RefSeq" id="WP_189349598.1">
    <property type="nucleotide sequence ID" value="NZ_BMXK01000006.1"/>
</dbReference>
<name>A0ABQ3GII0_9MICC</name>
<keyword evidence="2" id="KW-0812">Transmembrane</keyword>
<evidence type="ECO:0000313" key="4">
    <source>
        <dbReference type="Proteomes" id="UP000642819"/>
    </source>
</evidence>
<reference evidence="4" key="1">
    <citation type="journal article" date="2019" name="Int. J. Syst. Evol. Microbiol.">
        <title>The Global Catalogue of Microorganisms (GCM) 10K type strain sequencing project: providing services to taxonomists for standard genome sequencing and annotation.</title>
        <authorList>
            <consortium name="The Broad Institute Genomics Platform"/>
            <consortium name="The Broad Institute Genome Sequencing Center for Infectious Disease"/>
            <person name="Wu L."/>
            <person name="Ma J."/>
        </authorList>
    </citation>
    <scope>NUCLEOTIDE SEQUENCE [LARGE SCALE GENOMIC DNA]</scope>
    <source>
        <strain evidence="4">KCTC 19466</strain>
    </source>
</reference>
<keyword evidence="2" id="KW-0472">Membrane</keyword>
<feature type="transmembrane region" description="Helical" evidence="2">
    <location>
        <begin position="42"/>
        <end position="60"/>
    </location>
</feature>
<gene>
    <name evidence="3" type="ORF">GCM10008096_15700</name>
</gene>
<evidence type="ECO:0000256" key="2">
    <source>
        <dbReference type="SAM" id="Phobius"/>
    </source>
</evidence>
<dbReference type="Proteomes" id="UP000642819">
    <property type="component" value="Unassembled WGS sequence"/>
</dbReference>
<evidence type="ECO:0000256" key="1">
    <source>
        <dbReference type="SAM" id="MobiDB-lite"/>
    </source>
</evidence>
<proteinExistence type="predicted"/>
<keyword evidence="2" id="KW-1133">Transmembrane helix</keyword>